<dbReference type="Gene3D" id="2.130.10.120">
    <property type="entry name" value="Prolyl oligopeptidase, N-terminal domain"/>
    <property type="match status" value="1"/>
</dbReference>
<dbReference type="InterPro" id="IPR002470">
    <property type="entry name" value="Peptidase_S9A"/>
</dbReference>
<evidence type="ECO:0000259" key="6">
    <source>
        <dbReference type="Pfam" id="PF02897"/>
    </source>
</evidence>
<dbReference type="RefSeq" id="WP_249972934.1">
    <property type="nucleotide sequence ID" value="NZ_JAMFLZ010000003.1"/>
</dbReference>
<name>A0ABT0QF31_9FLAO</name>
<dbReference type="EMBL" id="JAMFLZ010000003">
    <property type="protein sequence ID" value="MCL6295203.1"/>
    <property type="molecule type" value="Genomic_DNA"/>
</dbReference>
<dbReference type="SUPFAM" id="SSF53474">
    <property type="entry name" value="alpha/beta-Hydrolases"/>
    <property type="match status" value="1"/>
</dbReference>
<dbReference type="Gene3D" id="3.40.50.1820">
    <property type="entry name" value="alpha/beta hydrolase"/>
    <property type="match status" value="1"/>
</dbReference>
<evidence type="ECO:0000313" key="7">
    <source>
        <dbReference type="EMBL" id="MCL6295203.1"/>
    </source>
</evidence>
<gene>
    <name evidence="7" type="ORF">M3P09_09370</name>
</gene>
<dbReference type="Proteomes" id="UP001165381">
    <property type="component" value="Unassembled WGS sequence"/>
</dbReference>
<comment type="caution">
    <text evidence="7">The sequence shown here is derived from an EMBL/GenBank/DDBJ whole genome shotgun (WGS) entry which is preliminary data.</text>
</comment>
<dbReference type="InterPro" id="IPR029058">
    <property type="entry name" value="AB_hydrolase_fold"/>
</dbReference>
<keyword evidence="8" id="KW-1185">Reference proteome</keyword>
<feature type="domain" description="Peptidase S9A N-terminal" evidence="6">
    <location>
        <begin position="34"/>
        <end position="442"/>
    </location>
</feature>
<reference evidence="7" key="1">
    <citation type="submission" date="2022-05" db="EMBL/GenBank/DDBJ databases">
        <authorList>
            <person name="Park J.-S."/>
        </authorList>
    </citation>
    <scope>NUCLEOTIDE SEQUENCE</scope>
    <source>
        <strain evidence="7">2012CJ34-3</strain>
    </source>
</reference>
<accession>A0ABT0QF31</accession>
<sequence length="721" mass="83167">MKASIYSIFAIILMASSCQQKENQKPYSSMEAPSAKKIPKELTIHDDTRIDNYFWMRLSDEQKNAETPDEQTQDVLDYLNAENDYLSKAMAHTDSLQDKLYNEIVGRIKKDDQSVPVNDNGYSYYTRFEKGGDYALYCRKKLEKGAIEEIMLNGPEMAKGYSYYGFGGRSVSPDNKMLAFGIDTISRRQYTLYFKNLETGELLADKLSNTGGSATWANDGKTVFYTTKDPQTLRQNKIVKHIIGTNQSEDVVVYEEKDDTFRCGVGKTKSDAYLVIGSFQTLSTEFRFLDANAPNGEWKVIQPREKNLEYTIDHFEDHFYIRTNKDAKNFKLVKTPVDKTEKENWVDVIPHREDVYFQSMDLFKKYLVTEERKEGLRTIRVIKWDGSDDYYIEFNDPAYFTTTTSNLDFNTDTLRYRYSSLTTPNSTYEYNMAEKRQLLLKQTEVVDRTFAIENYTSERLFAIATDGTKIPVSIVYKKGVEKNGKNPLLLYAYGSYGNSQEPRFSSTRLSLLDRGFVYAIAHIRGGQEMGRDWYENGKLLKKKNTFTDFVDVGKFLVDEKFTNNNHLYAYGGSAGGLLMGAILNMEPDMWNGVIAAVPFVDVVSTMLDETIPLTTFEFDEWGNPKNKEYYDYMKSYSPYDNVEAKDYPNILITTGYWDSQVQYWEPAKWIAKLRELKTDDNLLVMDCNMETGHGGASGRFERYKRLALTYAFMFDLEGITE</sequence>
<evidence type="ECO:0000313" key="8">
    <source>
        <dbReference type="Proteomes" id="UP001165381"/>
    </source>
</evidence>
<proteinExistence type="inferred from homology"/>
<dbReference type="PANTHER" id="PTHR11757:SF19">
    <property type="entry name" value="PROLYL ENDOPEPTIDASE-LIKE"/>
    <property type="match status" value="1"/>
</dbReference>
<keyword evidence="4" id="KW-0720">Serine protease</keyword>
<evidence type="ECO:0000256" key="3">
    <source>
        <dbReference type="ARBA" id="ARBA00022801"/>
    </source>
</evidence>
<evidence type="ECO:0000256" key="2">
    <source>
        <dbReference type="ARBA" id="ARBA00022670"/>
    </source>
</evidence>
<dbReference type="InterPro" id="IPR051543">
    <property type="entry name" value="Serine_Peptidase_S9A"/>
</dbReference>
<dbReference type="Pfam" id="PF00326">
    <property type="entry name" value="Peptidase_S9"/>
    <property type="match status" value="1"/>
</dbReference>
<feature type="domain" description="Peptidase S9 prolyl oligopeptidase catalytic" evidence="5">
    <location>
        <begin position="503"/>
        <end position="714"/>
    </location>
</feature>
<dbReference type="PRINTS" id="PR00862">
    <property type="entry name" value="PROLIGOPTASE"/>
</dbReference>
<dbReference type="PROSITE" id="PS51257">
    <property type="entry name" value="PROKAR_LIPOPROTEIN"/>
    <property type="match status" value="1"/>
</dbReference>
<keyword evidence="2" id="KW-0645">Protease</keyword>
<protein>
    <submittedName>
        <fullName evidence="7">S9 family peptidase</fullName>
    </submittedName>
</protein>
<organism evidence="7 8">
    <name type="scientific">Jejuia spongiicola</name>
    <dbReference type="NCBI Taxonomy" id="2942207"/>
    <lineage>
        <taxon>Bacteria</taxon>
        <taxon>Pseudomonadati</taxon>
        <taxon>Bacteroidota</taxon>
        <taxon>Flavobacteriia</taxon>
        <taxon>Flavobacteriales</taxon>
        <taxon>Flavobacteriaceae</taxon>
        <taxon>Jejuia</taxon>
    </lineage>
</organism>
<dbReference type="Pfam" id="PF02897">
    <property type="entry name" value="Peptidase_S9_N"/>
    <property type="match status" value="1"/>
</dbReference>
<evidence type="ECO:0000256" key="1">
    <source>
        <dbReference type="ARBA" id="ARBA00005228"/>
    </source>
</evidence>
<keyword evidence="3" id="KW-0378">Hydrolase</keyword>
<evidence type="ECO:0000256" key="4">
    <source>
        <dbReference type="ARBA" id="ARBA00022825"/>
    </source>
</evidence>
<dbReference type="SUPFAM" id="SSF50993">
    <property type="entry name" value="Peptidase/esterase 'gauge' domain"/>
    <property type="match status" value="1"/>
</dbReference>
<evidence type="ECO:0000259" key="5">
    <source>
        <dbReference type="Pfam" id="PF00326"/>
    </source>
</evidence>
<dbReference type="InterPro" id="IPR023302">
    <property type="entry name" value="Pept_S9A_N"/>
</dbReference>
<dbReference type="PANTHER" id="PTHR11757">
    <property type="entry name" value="PROTEASE FAMILY S9A OLIGOPEPTIDASE"/>
    <property type="match status" value="1"/>
</dbReference>
<comment type="similarity">
    <text evidence="1">Belongs to the peptidase S9A family.</text>
</comment>
<dbReference type="InterPro" id="IPR001375">
    <property type="entry name" value="Peptidase_S9_cat"/>
</dbReference>